<evidence type="ECO:0008006" key="4">
    <source>
        <dbReference type="Google" id="ProtNLM"/>
    </source>
</evidence>
<evidence type="ECO:0000313" key="3">
    <source>
        <dbReference type="Proteomes" id="UP000069940"/>
    </source>
</evidence>
<name>A0ABM1YG88_AEDAL</name>
<feature type="region of interest" description="Disordered" evidence="1">
    <location>
        <begin position="40"/>
        <end position="66"/>
    </location>
</feature>
<feature type="compositionally biased region" description="Pro residues" evidence="1">
    <location>
        <begin position="46"/>
        <end position="64"/>
    </location>
</feature>
<feature type="compositionally biased region" description="Gly residues" evidence="1">
    <location>
        <begin position="119"/>
        <end position="129"/>
    </location>
</feature>
<protein>
    <recommendedName>
        <fullName evidence="4">Secreted protein</fullName>
    </recommendedName>
</protein>
<feature type="region of interest" description="Disordered" evidence="1">
    <location>
        <begin position="78"/>
        <end position="129"/>
    </location>
</feature>
<dbReference type="Proteomes" id="UP000069940">
    <property type="component" value="Unassembled WGS sequence"/>
</dbReference>
<sequence>MLITTVEMGRSSLYFALFSVTFIVLDLASATKQEDVYRLKRSPQMPQMPQPPSPPEGFPSPPSMPFRRFQAVRQLPEGISEGPSVELSSANADHSVYPQARTQRHVQGVNLRSKREARGTGGKFPNRGG</sequence>
<dbReference type="GeneID" id="109405913"/>
<dbReference type="EnsemblMetazoa" id="AALFPA23_008843.R12091">
    <property type="protein sequence ID" value="AALFPA23_008843.P12091"/>
    <property type="gene ID" value="AALFPA23_008843"/>
</dbReference>
<proteinExistence type="predicted"/>
<keyword evidence="3" id="KW-1185">Reference proteome</keyword>
<reference evidence="2" key="2">
    <citation type="submission" date="2025-05" db="UniProtKB">
        <authorList>
            <consortium name="EnsemblMetazoa"/>
        </authorList>
    </citation>
    <scope>IDENTIFICATION</scope>
    <source>
        <strain evidence="2">Foshan</strain>
    </source>
</reference>
<organism evidence="2 3">
    <name type="scientific">Aedes albopictus</name>
    <name type="common">Asian tiger mosquito</name>
    <name type="synonym">Stegomyia albopicta</name>
    <dbReference type="NCBI Taxonomy" id="7160"/>
    <lineage>
        <taxon>Eukaryota</taxon>
        <taxon>Metazoa</taxon>
        <taxon>Ecdysozoa</taxon>
        <taxon>Arthropoda</taxon>
        <taxon>Hexapoda</taxon>
        <taxon>Insecta</taxon>
        <taxon>Pterygota</taxon>
        <taxon>Neoptera</taxon>
        <taxon>Endopterygota</taxon>
        <taxon>Diptera</taxon>
        <taxon>Nematocera</taxon>
        <taxon>Culicoidea</taxon>
        <taxon>Culicidae</taxon>
        <taxon>Culicinae</taxon>
        <taxon>Aedini</taxon>
        <taxon>Aedes</taxon>
        <taxon>Stegomyia</taxon>
    </lineage>
</organism>
<dbReference type="RefSeq" id="XP_062712087.1">
    <property type="nucleotide sequence ID" value="XM_062856103.1"/>
</dbReference>
<evidence type="ECO:0000256" key="1">
    <source>
        <dbReference type="SAM" id="MobiDB-lite"/>
    </source>
</evidence>
<accession>A0ABM1YG88</accession>
<reference evidence="3" key="1">
    <citation type="journal article" date="2015" name="Proc. Natl. Acad. Sci. U.S.A.">
        <title>Genome sequence of the Asian Tiger mosquito, Aedes albopictus, reveals insights into its biology, genetics, and evolution.</title>
        <authorList>
            <person name="Chen X.G."/>
            <person name="Jiang X."/>
            <person name="Gu J."/>
            <person name="Xu M."/>
            <person name="Wu Y."/>
            <person name="Deng Y."/>
            <person name="Zhang C."/>
            <person name="Bonizzoni M."/>
            <person name="Dermauw W."/>
            <person name="Vontas J."/>
            <person name="Armbruster P."/>
            <person name="Huang X."/>
            <person name="Yang Y."/>
            <person name="Zhang H."/>
            <person name="He W."/>
            <person name="Peng H."/>
            <person name="Liu Y."/>
            <person name="Wu K."/>
            <person name="Chen J."/>
            <person name="Lirakis M."/>
            <person name="Topalis P."/>
            <person name="Van Leeuwen T."/>
            <person name="Hall A.B."/>
            <person name="Jiang X."/>
            <person name="Thorpe C."/>
            <person name="Mueller R.L."/>
            <person name="Sun C."/>
            <person name="Waterhouse R.M."/>
            <person name="Yan G."/>
            <person name="Tu Z.J."/>
            <person name="Fang X."/>
            <person name="James A.A."/>
        </authorList>
    </citation>
    <scope>NUCLEOTIDE SEQUENCE [LARGE SCALE GENOMIC DNA]</scope>
    <source>
        <strain evidence="3">Foshan</strain>
    </source>
</reference>
<evidence type="ECO:0000313" key="2">
    <source>
        <dbReference type="EnsemblMetazoa" id="AALFPA23_008843.P12091"/>
    </source>
</evidence>